<comment type="caution">
    <text evidence="1">The sequence shown here is derived from an EMBL/GenBank/DDBJ whole genome shotgun (WGS) entry which is preliminary data.</text>
</comment>
<evidence type="ECO:0000313" key="2">
    <source>
        <dbReference type="Proteomes" id="UP000276133"/>
    </source>
</evidence>
<proteinExistence type="predicted"/>
<name>A0A3M7SI62_BRAPC</name>
<dbReference type="EMBL" id="REGN01001347">
    <property type="protein sequence ID" value="RNA35270.1"/>
    <property type="molecule type" value="Genomic_DNA"/>
</dbReference>
<organism evidence="1 2">
    <name type="scientific">Brachionus plicatilis</name>
    <name type="common">Marine rotifer</name>
    <name type="synonym">Brachionus muelleri</name>
    <dbReference type="NCBI Taxonomy" id="10195"/>
    <lineage>
        <taxon>Eukaryota</taxon>
        <taxon>Metazoa</taxon>
        <taxon>Spiralia</taxon>
        <taxon>Gnathifera</taxon>
        <taxon>Rotifera</taxon>
        <taxon>Eurotatoria</taxon>
        <taxon>Monogononta</taxon>
        <taxon>Pseudotrocha</taxon>
        <taxon>Ploima</taxon>
        <taxon>Brachionidae</taxon>
        <taxon>Brachionus</taxon>
    </lineage>
</organism>
<gene>
    <name evidence="1" type="ORF">BpHYR1_031921</name>
</gene>
<dbReference type="AlphaFoldDB" id="A0A3M7SI62"/>
<evidence type="ECO:0000313" key="1">
    <source>
        <dbReference type="EMBL" id="RNA35270.1"/>
    </source>
</evidence>
<keyword evidence="2" id="KW-1185">Reference proteome</keyword>
<accession>A0A3M7SI62</accession>
<reference evidence="1 2" key="1">
    <citation type="journal article" date="2018" name="Sci. Rep.">
        <title>Genomic signatures of local adaptation to the degree of environmental predictability in rotifers.</title>
        <authorList>
            <person name="Franch-Gras L."/>
            <person name="Hahn C."/>
            <person name="Garcia-Roger E.M."/>
            <person name="Carmona M.J."/>
            <person name="Serra M."/>
            <person name="Gomez A."/>
        </authorList>
    </citation>
    <scope>NUCLEOTIDE SEQUENCE [LARGE SCALE GENOMIC DNA]</scope>
    <source>
        <strain evidence="1">HYR1</strain>
    </source>
</reference>
<dbReference type="Proteomes" id="UP000276133">
    <property type="component" value="Unassembled WGS sequence"/>
</dbReference>
<protein>
    <submittedName>
        <fullName evidence="1">Uncharacterized protein</fullName>
    </submittedName>
</protein>
<sequence length="78" mass="9404">MIFANTPISELINVSYMSLFLIIKSKFIESIKHNIFFHGEQCYNLELYRKLKKTNKKNSCQSFNILLQEKKIYRYANY</sequence>